<reference evidence="2 3" key="1">
    <citation type="journal article" date="2019" name="Environ. Microbiol.">
        <title>Species interactions and distinct microbial communities in high Arctic permafrost affected cryosols are associated with the CH4 and CO2 gas fluxes.</title>
        <authorList>
            <person name="Altshuler I."/>
            <person name="Hamel J."/>
            <person name="Turney S."/>
            <person name="Magnuson E."/>
            <person name="Levesque R."/>
            <person name="Greer C."/>
            <person name="Whyte L.G."/>
        </authorList>
    </citation>
    <scope>NUCLEOTIDE SEQUENCE [LARGE SCALE GENOMIC DNA]</scope>
    <source>
        <strain evidence="2 3">E4</strain>
    </source>
</reference>
<dbReference type="EMBL" id="RCZD01000017">
    <property type="protein sequence ID" value="TPG55771.1"/>
    <property type="molecule type" value="Genomic_DNA"/>
</dbReference>
<evidence type="ECO:0000313" key="3">
    <source>
        <dbReference type="Proteomes" id="UP000317663"/>
    </source>
</evidence>
<evidence type="ECO:0000313" key="2">
    <source>
        <dbReference type="EMBL" id="TPG55771.1"/>
    </source>
</evidence>
<keyword evidence="3" id="KW-1185">Reference proteome</keyword>
<dbReference type="InterPro" id="IPR029069">
    <property type="entry name" value="HotDog_dom_sf"/>
</dbReference>
<dbReference type="InterPro" id="IPR016962">
    <property type="entry name" value="Dehydrase_ECs4332_prd"/>
</dbReference>
<evidence type="ECO:0000259" key="1">
    <source>
        <dbReference type="Pfam" id="PF22818"/>
    </source>
</evidence>
<protein>
    <submittedName>
        <fullName evidence="2">Hydroxymyristoyl-ACP dehydratase</fullName>
    </submittedName>
</protein>
<dbReference type="Proteomes" id="UP000317663">
    <property type="component" value="Unassembled WGS sequence"/>
</dbReference>
<organism evidence="2 3">
    <name type="scientific">Ewingella americana</name>
    <dbReference type="NCBI Taxonomy" id="41202"/>
    <lineage>
        <taxon>Bacteria</taxon>
        <taxon>Pseudomonadati</taxon>
        <taxon>Pseudomonadota</taxon>
        <taxon>Gammaproteobacteria</taxon>
        <taxon>Enterobacterales</taxon>
        <taxon>Yersiniaceae</taxon>
        <taxon>Ewingella</taxon>
    </lineage>
</organism>
<accession>A0A502G2J5</accession>
<dbReference type="OrthoDB" id="9812842at2"/>
<gene>
    <name evidence="2" type="ORF">EAH77_22575</name>
</gene>
<dbReference type="Gene3D" id="3.10.129.10">
    <property type="entry name" value="Hotdog Thioesterase"/>
    <property type="match status" value="1"/>
</dbReference>
<dbReference type="RefSeq" id="WP_140475265.1">
    <property type="nucleotide sequence ID" value="NZ_RCZD01000017.1"/>
</dbReference>
<comment type="caution">
    <text evidence="2">The sequence shown here is derived from an EMBL/GenBank/DDBJ whole genome shotgun (WGS) entry which is preliminary data.</text>
</comment>
<feature type="domain" description="ApeI dehydratase-like" evidence="1">
    <location>
        <begin position="12"/>
        <end position="109"/>
    </location>
</feature>
<proteinExistence type="predicted"/>
<dbReference type="Pfam" id="PF22818">
    <property type="entry name" value="ApeI-like"/>
    <property type="match status" value="1"/>
</dbReference>
<dbReference type="PIRSF" id="PIRSF030962">
    <property type="entry name" value="Dehydrase_ECs4332_prd"/>
    <property type="match status" value="1"/>
</dbReference>
<sequence>MMMPQIVSQKEEGGSAVKLELRLQPALFWFDGHFPHHAILPGVTQVHWVMVFATTLLALDQAFTGMDVVKFQRPLLPGDEVHLSIEWLKEKSRLNFQYSVAGYIASSGKITLCH</sequence>
<dbReference type="InterPro" id="IPR054545">
    <property type="entry name" value="ApeI-like"/>
</dbReference>
<name>A0A502G2J5_9GAMM</name>
<dbReference type="AlphaFoldDB" id="A0A502G2J5"/>
<dbReference type="SUPFAM" id="SSF54637">
    <property type="entry name" value="Thioesterase/thiol ester dehydrase-isomerase"/>
    <property type="match status" value="1"/>
</dbReference>